<name>A0A641S0N0_BACOV</name>
<gene>
    <name evidence="1" type="ORF">F3D60_19070</name>
</gene>
<proteinExistence type="predicted"/>
<dbReference type="EMBL" id="VWKO01000157">
    <property type="protein sequence ID" value="KAA4026746.1"/>
    <property type="molecule type" value="Genomic_DNA"/>
</dbReference>
<reference evidence="1" key="1">
    <citation type="journal article" date="2019" name="Nat. Med.">
        <title>A library of human gut bacterial isolates paired with longitudinal multiomics data enables mechanistic microbiome research.</title>
        <authorList>
            <person name="Poyet M."/>
            <person name="Groussin M."/>
            <person name="Gibbons S.M."/>
            <person name="Avila-Pacheco J."/>
            <person name="Jiang X."/>
            <person name="Kearney S.M."/>
            <person name="Perrotta A.R."/>
            <person name="Berdy B."/>
            <person name="Zhao S."/>
            <person name="Lieberman T.D."/>
            <person name="Swanson P.K."/>
            <person name="Smith M."/>
            <person name="Roesemann S."/>
            <person name="Alexander J.E."/>
            <person name="Rich S.A."/>
            <person name="Livny J."/>
            <person name="Vlamakis H."/>
            <person name="Clish C."/>
            <person name="Bullock K."/>
            <person name="Deik A."/>
            <person name="Scott J."/>
            <person name="Pierce K.A."/>
            <person name="Xavier R.J."/>
            <person name="Alm E.J."/>
        </authorList>
    </citation>
    <scope>NUCLEOTIDE SEQUENCE</scope>
    <source>
        <strain evidence="1">BIOML-A147</strain>
    </source>
</reference>
<organism evidence="1">
    <name type="scientific">Bacteroides ovatus</name>
    <dbReference type="NCBI Taxonomy" id="28116"/>
    <lineage>
        <taxon>Bacteria</taxon>
        <taxon>Pseudomonadati</taxon>
        <taxon>Bacteroidota</taxon>
        <taxon>Bacteroidia</taxon>
        <taxon>Bacteroidales</taxon>
        <taxon>Bacteroidaceae</taxon>
        <taxon>Bacteroides</taxon>
    </lineage>
</organism>
<dbReference type="AlphaFoldDB" id="A0A641S0N0"/>
<sequence>MMKDTKTEKDKLHRYLDDLYTRDDASQLLQSIKDSENQDILDELAAEVWEESGNLQPGNDLEREKYK</sequence>
<comment type="caution">
    <text evidence="1">The sequence shown here is derived from an EMBL/GenBank/DDBJ whole genome shotgun (WGS) entry which is preliminary data.</text>
</comment>
<accession>A0A641S0N0</accession>
<feature type="non-terminal residue" evidence="1">
    <location>
        <position position="67"/>
    </location>
</feature>
<evidence type="ECO:0000313" key="1">
    <source>
        <dbReference type="EMBL" id="KAA4026746.1"/>
    </source>
</evidence>
<protein>
    <submittedName>
        <fullName evidence="1">Iron dicitrate transport regulator FecR</fullName>
    </submittedName>
</protein>